<organism evidence="19">
    <name type="scientific">Human respirovirus 1</name>
    <dbReference type="NCBI Taxonomy" id="12730"/>
    <lineage>
        <taxon>Viruses</taxon>
        <taxon>Riboviria</taxon>
        <taxon>Orthornavirae</taxon>
        <taxon>Negarnaviricota</taxon>
        <taxon>Haploviricotina</taxon>
        <taxon>Monjiviricetes</taxon>
        <taxon>Mononegavirales</taxon>
        <taxon>Paramyxoviridae</taxon>
        <taxon>Feraresvirinae</taxon>
        <taxon>Respirovirus</taxon>
        <taxon>Respirovirus laryngotracheitidis</taxon>
    </lineage>
</organism>
<evidence type="ECO:0000256" key="11">
    <source>
        <dbReference type="ARBA" id="ARBA00022879"/>
    </source>
</evidence>
<proteinExistence type="inferred from homology"/>
<keyword evidence="13" id="KW-0175">Coiled coil</keyword>
<name>A0A0M4TPZ0_9MONO</name>
<evidence type="ECO:0000256" key="16">
    <source>
        <dbReference type="ARBA" id="ARBA00023180"/>
    </source>
</evidence>
<evidence type="ECO:0000256" key="1">
    <source>
        <dbReference type="ARBA" id="ARBA00008211"/>
    </source>
</evidence>
<evidence type="ECO:0000256" key="9">
    <source>
        <dbReference type="ARBA" id="ARBA00022844"/>
    </source>
</evidence>
<evidence type="ECO:0000256" key="6">
    <source>
        <dbReference type="ARBA" id="ARBA00022595"/>
    </source>
</evidence>
<evidence type="ECO:0000256" key="8">
    <source>
        <dbReference type="ARBA" id="ARBA00022729"/>
    </source>
</evidence>
<keyword evidence="10" id="KW-1043">Host membrane</keyword>
<dbReference type="Gene3D" id="1.10.287.2480">
    <property type="match status" value="2"/>
</dbReference>
<gene>
    <name evidence="19" type="primary">F</name>
</gene>
<sequence>MQSSEILLLVYSSLLLSSSLCQIPVDKLSNVGVIINEGKLLKIAGSYESRYIVLSLVPSIDLQDGCGTTQIIQYKNLLNRLLIPLKDALDLQESLITITNDTTVTNDNPQTRFFGAVIGTIALGVATAAQITAGIALAEAREARKDIALIKDSIVKTHNSVEFIQRGIGEQIIALKTLQDFVNDEIRPAIGELRCETTALKLGIKLTQHYSELATAFSSNLGTIGEKSLTLQALSSLYSANITEILSTIKKDKSDIYDIIYTEQVKGTVIDVDLEKYMVTLLVKIPILSEIPGVLIYRASSISYNIEGEEWHVAIPNYIINKASSLGGADVTNCIESKLAYICPRDPTQLIPDNQQKCILGDVSKCPVTKVINNLVPKFAFINGGVVANCIASTCTCGTNRIPVNQDRSKGVTFLTYTNCGLIGINGIELYANKRGRDTTWGNQIIKVGPAVSIRPVDISLNLASATNFLEESKTELMKARAIISAVGGWHNKESTQIIIIIIVCVLIIIICGILYYLYRVRRLLIMINSTNNSPINAYTLESRMKNPYMGNHSNKIRSSTLHIYNNQIYPQLLPDVVRK</sequence>
<evidence type="ECO:0000256" key="14">
    <source>
        <dbReference type="ARBA" id="ARBA00023136"/>
    </source>
</evidence>
<evidence type="ECO:0000256" key="3">
    <source>
        <dbReference type="ARBA" id="ARBA00022506"/>
    </source>
</evidence>
<comment type="subcellular location">
    <subcellularLocation>
        <location evidence="18">Virion membrane</location>
        <topology evidence="18">Single-pass type I membrane protein</topology>
    </subcellularLocation>
    <subcellularLocation>
        <location evidence="18">Host cell membrane</location>
        <topology evidence="18">Single-pass membrane protein</topology>
    </subcellularLocation>
</comment>
<keyword evidence="3" id="KW-1168">Fusion of virus membrane with host membrane</keyword>
<evidence type="ECO:0000256" key="7">
    <source>
        <dbReference type="ARBA" id="ARBA00022692"/>
    </source>
</evidence>
<evidence type="ECO:0000256" key="17">
    <source>
        <dbReference type="ARBA" id="ARBA00023296"/>
    </source>
</evidence>
<keyword evidence="4" id="KW-1032">Host cell membrane</keyword>
<protein>
    <recommendedName>
        <fullName evidence="2 18">Fusion glycoprotein F0</fullName>
    </recommendedName>
</protein>
<dbReference type="GO" id="GO:0055036">
    <property type="term" value="C:virion membrane"/>
    <property type="evidence" value="ECO:0007669"/>
    <property type="project" value="UniProtKB-SubCell"/>
</dbReference>
<keyword evidence="7 18" id="KW-0812">Transmembrane</keyword>
<feature type="transmembrane region" description="Helical" evidence="18">
    <location>
        <begin position="498"/>
        <end position="519"/>
    </location>
</feature>
<evidence type="ECO:0000256" key="5">
    <source>
        <dbReference type="ARBA" id="ARBA00022521"/>
    </source>
</evidence>
<evidence type="ECO:0000256" key="12">
    <source>
        <dbReference type="ARBA" id="ARBA00022989"/>
    </source>
</evidence>
<keyword evidence="17" id="KW-1160">Virus entry into host cell</keyword>
<keyword evidence="9" id="KW-0946">Virion</keyword>
<dbReference type="GO" id="GO:0020002">
    <property type="term" value="C:host cell plasma membrane"/>
    <property type="evidence" value="ECO:0007669"/>
    <property type="project" value="UniProtKB-SubCell"/>
</dbReference>
<keyword evidence="15" id="KW-1015">Disulfide bond</keyword>
<keyword evidence="6" id="KW-1162">Viral penetration into host cytoplasm</keyword>
<keyword evidence="16" id="KW-0325">Glycoprotein</keyword>
<dbReference type="InterPro" id="IPR000776">
    <property type="entry name" value="Fusion_F0_Paramyxovir"/>
</dbReference>
<evidence type="ECO:0000256" key="15">
    <source>
        <dbReference type="ARBA" id="ARBA00023157"/>
    </source>
</evidence>
<keyword evidence="8" id="KW-0732">Signal</keyword>
<dbReference type="GO" id="GO:0046718">
    <property type="term" value="P:symbiont entry into host cell"/>
    <property type="evidence" value="ECO:0007669"/>
    <property type="project" value="UniProtKB-KW"/>
</dbReference>
<dbReference type="Gene3D" id="2.40.490.10">
    <property type="entry name" value="Newcastle disease virus like domain"/>
    <property type="match status" value="1"/>
</dbReference>
<accession>A0A0M4TPZ0</accession>
<evidence type="ECO:0000313" key="19">
    <source>
        <dbReference type="EMBL" id="BAS30413.1"/>
    </source>
</evidence>
<dbReference type="GO" id="GO:0019031">
    <property type="term" value="C:viral envelope"/>
    <property type="evidence" value="ECO:0007669"/>
    <property type="project" value="UniProtKB-KW"/>
</dbReference>
<evidence type="ECO:0000256" key="2">
    <source>
        <dbReference type="ARBA" id="ARBA00016586"/>
    </source>
</evidence>
<keyword evidence="12 18" id="KW-1133">Transmembrane helix</keyword>
<dbReference type="GO" id="GO:0019064">
    <property type="term" value="P:fusion of virus membrane with host plasma membrane"/>
    <property type="evidence" value="ECO:0007669"/>
    <property type="project" value="UniProtKB-KW"/>
</dbReference>
<dbReference type="Gene3D" id="2.60.40.1690">
    <property type="entry name" value="Head and neck region of the ectodomain of NDV fusion glycoprotein"/>
    <property type="match status" value="1"/>
</dbReference>
<feature type="non-terminal residue" evidence="19">
    <location>
        <position position="580"/>
    </location>
</feature>
<evidence type="ECO:0000256" key="13">
    <source>
        <dbReference type="ARBA" id="ARBA00023054"/>
    </source>
</evidence>
<evidence type="ECO:0000256" key="10">
    <source>
        <dbReference type="ARBA" id="ARBA00022870"/>
    </source>
</evidence>
<keyword evidence="14 18" id="KW-0472">Membrane</keyword>
<dbReference type="SUPFAM" id="SSF58069">
    <property type="entry name" value="Virus ectodomain"/>
    <property type="match status" value="1"/>
</dbReference>
<dbReference type="SUPFAM" id="SSF69922">
    <property type="entry name" value="Head and neck region of the ectodomain of NDV fusion glycoprotein"/>
    <property type="match status" value="1"/>
</dbReference>
<reference evidence="19" key="1">
    <citation type="submission" date="2015-08" db="EMBL/GenBank/DDBJ databases">
        <title>Studies on the molecular epidemiology analysis of HPIV1 and 3 of the F gene.</title>
        <authorList>
            <person name="Tsutsui R."/>
            <person name="Kimura H."/>
        </authorList>
    </citation>
    <scope>NUCLEOTIDE SEQUENCE</scope>
    <source>
        <strain evidence="19">GU5_2011</strain>
    </source>
</reference>
<keyword evidence="11 18" id="KW-0261">Viral envelope protein</keyword>
<comment type="similarity">
    <text evidence="1 18">Belongs to the paramyxoviruses fusion glycoprotein family.</text>
</comment>
<keyword evidence="5" id="KW-1169">Fusion of virus membrane with host cell membrane</keyword>
<dbReference type="Pfam" id="PF00523">
    <property type="entry name" value="Fusion_gly"/>
    <property type="match status" value="1"/>
</dbReference>
<evidence type="ECO:0000256" key="18">
    <source>
        <dbReference type="RuleBase" id="RU003705"/>
    </source>
</evidence>
<evidence type="ECO:0000256" key="4">
    <source>
        <dbReference type="ARBA" id="ARBA00022511"/>
    </source>
</evidence>
<comment type="subunit">
    <text evidence="18">Homotrimer of disulfide-linked F1-F2.</text>
</comment>
<dbReference type="EMBL" id="LC076594">
    <property type="protein sequence ID" value="BAS30413.1"/>
    <property type="molecule type" value="Viral_cRNA"/>
</dbReference>